<dbReference type="InterPro" id="IPR016054">
    <property type="entry name" value="LY6_UPA_recep-like"/>
</dbReference>
<evidence type="ECO:0000256" key="4">
    <source>
        <dbReference type="ARBA" id="ARBA00022729"/>
    </source>
</evidence>
<feature type="chain" id="PRO_5017347964" description="UPAR/Ly6 domain-containing protein" evidence="10">
    <location>
        <begin position="22"/>
        <end position="142"/>
    </location>
</feature>
<keyword evidence="8" id="KW-0449">Lipoprotein</keyword>
<feature type="signal peptide" evidence="10">
    <location>
        <begin position="1"/>
        <end position="21"/>
    </location>
</feature>
<evidence type="ECO:0000256" key="5">
    <source>
        <dbReference type="ARBA" id="ARBA00023136"/>
    </source>
</evidence>
<name>A0A3B3ZRN4_9GOBI</name>
<evidence type="ECO:0000256" key="8">
    <source>
        <dbReference type="ARBA" id="ARBA00023288"/>
    </source>
</evidence>
<organism evidence="12 13">
    <name type="scientific">Periophthalmus magnuspinnatus</name>
    <dbReference type="NCBI Taxonomy" id="409849"/>
    <lineage>
        <taxon>Eukaryota</taxon>
        <taxon>Metazoa</taxon>
        <taxon>Chordata</taxon>
        <taxon>Craniata</taxon>
        <taxon>Vertebrata</taxon>
        <taxon>Euteleostomi</taxon>
        <taxon>Actinopterygii</taxon>
        <taxon>Neopterygii</taxon>
        <taxon>Teleostei</taxon>
        <taxon>Neoteleostei</taxon>
        <taxon>Acanthomorphata</taxon>
        <taxon>Gobiaria</taxon>
        <taxon>Gobiiformes</taxon>
        <taxon>Gobioidei</taxon>
        <taxon>Gobiidae</taxon>
        <taxon>Oxudercinae</taxon>
        <taxon>Periophthalmus</taxon>
    </lineage>
</organism>
<dbReference type="Proteomes" id="UP000261520">
    <property type="component" value="Unplaced"/>
</dbReference>
<dbReference type="Pfam" id="PF00021">
    <property type="entry name" value="UPAR_LY6"/>
    <property type="match status" value="1"/>
</dbReference>
<dbReference type="SUPFAM" id="SSF57302">
    <property type="entry name" value="Snake toxin-like"/>
    <property type="match status" value="1"/>
</dbReference>
<keyword evidence="5" id="KW-0472">Membrane</keyword>
<evidence type="ECO:0000313" key="13">
    <source>
        <dbReference type="Proteomes" id="UP000261520"/>
    </source>
</evidence>
<keyword evidence="3" id="KW-0336">GPI-anchor</keyword>
<keyword evidence="6" id="KW-1015">Disulfide bond</keyword>
<reference evidence="12" key="2">
    <citation type="submission" date="2025-09" db="UniProtKB">
        <authorList>
            <consortium name="Ensembl"/>
        </authorList>
    </citation>
    <scope>IDENTIFICATION</scope>
</reference>
<dbReference type="GO" id="GO:0005886">
    <property type="term" value="C:plasma membrane"/>
    <property type="evidence" value="ECO:0007669"/>
    <property type="project" value="UniProtKB-SubCell"/>
</dbReference>
<evidence type="ECO:0000256" key="10">
    <source>
        <dbReference type="SAM" id="SignalP"/>
    </source>
</evidence>
<evidence type="ECO:0000256" key="6">
    <source>
        <dbReference type="ARBA" id="ARBA00023157"/>
    </source>
</evidence>
<dbReference type="PANTHER" id="PTHR47613:SF1">
    <property type="entry name" value="SPERM ACROSOME MEMBRANE-ASSOCIATED PROTEIN 4"/>
    <property type="match status" value="1"/>
</dbReference>
<dbReference type="GO" id="GO:0035036">
    <property type="term" value="P:sperm-egg recognition"/>
    <property type="evidence" value="ECO:0007669"/>
    <property type="project" value="TreeGrafter"/>
</dbReference>
<dbReference type="Ensembl" id="ENSPMGT00000007426.1">
    <property type="protein sequence ID" value="ENSPMGP00000006986.1"/>
    <property type="gene ID" value="ENSPMGG00000005824.1"/>
</dbReference>
<sequence>VAVPSCFLSAILSAILFATTARSFPLRTDTLMCYFCPLRPKSEPCPNITTQCTHGEVCANFKFYYGDVHVLSAQGCVQRDLCSSYEFKFYLDVRYNVSHTCCCVDTCNQADVEGSVELLKLILLINHLTWMDAMQHDHSAHV</sequence>
<accession>A0A3B3ZRN4</accession>
<dbReference type="PANTHER" id="PTHR47613">
    <property type="entry name" value="SPERM ACROSOME MEMBRANE-ASSOCIATED PROTEIN 4"/>
    <property type="match status" value="1"/>
</dbReference>
<feature type="domain" description="UPAR/Ly6" evidence="11">
    <location>
        <begin position="30"/>
        <end position="109"/>
    </location>
</feature>
<keyword evidence="7" id="KW-0325">Glycoprotein</keyword>
<evidence type="ECO:0000313" key="12">
    <source>
        <dbReference type="Ensembl" id="ENSPMGP00000006986.1"/>
    </source>
</evidence>
<comment type="similarity">
    <text evidence="9">Belongs to the SPACA4/bouncer family.</text>
</comment>
<proteinExistence type="inferred from homology"/>
<keyword evidence="4 10" id="KW-0732">Signal</keyword>
<evidence type="ECO:0000256" key="9">
    <source>
        <dbReference type="ARBA" id="ARBA00029446"/>
    </source>
</evidence>
<comment type="subcellular location">
    <subcellularLocation>
        <location evidence="1">Cell membrane</location>
        <topology evidence="1">Lipid-anchor</topology>
        <topology evidence="1">GPI-anchor</topology>
    </subcellularLocation>
</comment>
<dbReference type="GO" id="GO:0098552">
    <property type="term" value="C:side of membrane"/>
    <property type="evidence" value="ECO:0007669"/>
    <property type="project" value="UniProtKB-KW"/>
</dbReference>
<dbReference type="InterPro" id="IPR046354">
    <property type="entry name" value="SPACA4/Bouncer"/>
</dbReference>
<evidence type="ECO:0000256" key="1">
    <source>
        <dbReference type="ARBA" id="ARBA00004609"/>
    </source>
</evidence>
<dbReference type="InterPro" id="IPR045860">
    <property type="entry name" value="Snake_toxin-like_sf"/>
</dbReference>
<evidence type="ECO:0000256" key="2">
    <source>
        <dbReference type="ARBA" id="ARBA00022475"/>
    </source>
</evidence>
<evidence type="ECO:0000256" key="7">
    <source>
        <dbReference type="ARBA" id="ARBA00023180"/>
    </source>
</evidence>
<evidence type="ECO:0000256" key="3">
    <source>
        <dbReference type="ARBA" id="ARBA00022622"/>
    </source>
</evidence>
<reference evidence="12" key="1">
    <citation type="submission" date="2025-08" db="UniProtKB">
        <authorList>
            <consortium name="Ensembl"/>
        </authorList>
    </citation>
    <scope>IDENTIFICATION</scope>
</reference>
<evidence type="ECO:0000259" key="11">
    <source>
        <dbReference type="Pfam" id="PF00021"/>
    </source>
</evidence>
<keyword evidence="13" id="KW-1185">Reference proteome</keyword>
<protein>
    <recommendedName>
        <fullName evidence="11">UPAR/Ly6 domain-containing protein</fullName>
    </recommendedName>
</protein>
<keyword evidence="2" id="KW-1003">Cell membrane</keyword>
<dbReference type="AlphaFoldDB" id="A0A3B3ZRN4"/>
<dbReference type="Gene3D" id="2.10.60.10">
    <property type="entry name" value="CD59"/>
    <property type="match status" value="1"/>
</dbReference>